<dbReference type="EMBL" id="GEEE01006198">
    <property type="protein sequence ID" value="JAP57027.1"/>
    <property type="molecule type" value="Transcribed_RNA"/>
</dbReference>
<dbReference type="PANTHER" id="PTHR12270">
    <property type="entry name" value="GLYCOSYLTRANSFERASE-RELATED"/>
    <property type="match status" value="1"/>
</dbReference>
<evidence type="ECO:0000256" key="7">
    <source>
        <dbReference type="ARBA" id="ARBA00023180"/>
    </source>
</evidence>
<evidence type="ECO:0000256" key="5">
    <source>
        <dbReference type="ARBA" id="ARBA00023034"/>
    </source>
</evidence>
<keyword evidence="5" id="KW-0333">Golgi apparatus</keyword>
<evidence type="ECO:0000313" key="8">
    <source>
        <dbReference type="EMBL" id="JAP57027.1"/>
    </source>
</evidence>
<evidence type="ECO:0008006" key="9">
    <source>
        <dbReference type="Google" id="ProtNLM"/>
    </source>
</evidence>
<evidence type="ECO:0000256" key="4">
    <source>
        <dbReference type="ARBA" id="ARBA00022989"/>
    </source>
</evidence>
<sequence>MLLIQRIIVLVTSLYFLLYFYKQLYHACSQDTIQKFMAKEQKHTKGQFQKNATDIHIAQVIVGVAQCRFEVVTLKSILSNWKTKRKRSERQQLYLHIICDAKSKVIMNTVLQTWLLTNVHYTFHVFSNYEQKTAWMHSSHYSATSATLRLYLPEILDTAIRKVISIDTDVLFLDDISELWDLIYEADENQAISMAKDESYLYTIKIHTTRTRVLKGGYNGGVVLLHLDRLRQRGWPDLWQRALEALLNVSMFLPAAEQDIMSVLVWMNKDLFYPLPCVWNLQLNPVAYMSACLHSRSATCWGSVERPHAKLLHMNRRDKFELTDDEHLTSADTPETEKYVRDRFQWYLFERKKISLLNGYKFSDTTANLSHGTIEKIYQQVHTNAKLPRSLSFCTENEDIYEFCDRRAERLRVPRAHAYFFDQSHAKQLRKKAGITLAFHINFDSIPSLEDILMSWRGPVSIAICASDRQAFRLPLVLSRSTKLTQRTNISYHIVYPYDDECPVSFAHNAAVAFSLTTHVLILNGRNPENGPQLFRVAEFLSALGEQNAIAHGSSAAFILIRDDIFEEIYQNHTSLEVEQPIPPCSSKDKTCQFQQLRHASAVILPTELSLVPLDASADSFFEFLVWSLLNSSSDAYTVVKIPSN</sequence>
<protein>
    <recommendedName>
        <fullName evidence="9">Glycosyltransferase-like protein LARGE2</fullName>
    </recommendedName>
</protein>
<proteinExistence type="predicted"/>
<keyword evidence="3" id="KW-0735">Signal-anchor</keyword>
<dbReference type="GO" id="GO:0035269">
    <property type="term" value="P:protein O-linked glycosylation via mannose"/>
    <property type="evidence" value="ECO:0007669"/>
    <property type="project" value="TreeGrafter"/>
</dbReference>
<dbReference type="SUPFAM" id="SSF53448">
    <property type="entry name" value="Nucleotide-diphospho-sugar transferases"/>
    <property type="match status" value="1"/>
</dbReference>
<keyword evidence="7" id="KW-0325">Glycoprotein</keyword>
<evidence type="ECO:0000256" key="6">
    <source>
        <dbReference type="ARBA" id="ARBA00023136"/>
    </source>
</evidence>
<dbReference type="InterPro" id="IPR029044">
    <property type="entry name" value="Nucleotide-diphossugar_trans"/>
</dbReference>
<dbReference type="AlphaFoldDB" id="A0A0X3Q464"/>
<evidence type="ECO:0000256" key="1">
    <source>
        <dbReference type="ARBA" id="ARBA00004323"/>
    </source>
</evidence>
<reference evidence="8" key="1">
    <citation type="submission" date="2016-01" db="EMBL/GenBank/DDBJ databases">
        <title>Reference transcriptome for the parasite Schistocephalus solidus: insights into the molecular evolution of parasitism.</title>
        <authorList>
            <person name="Hebert F.O."/>
            <person name="Grambauer S."/>
            <person name="Barber I."/>
            <person name="Landry C.R."/>
            <person name="Aubin-Horth N."/>
        </authorList>
    </citation>
    <scope>NUCLEOTIDE SEQUENCE</scope>
</reference>
<evidence type="ECO:0000256" key="3">
    <source>
        <dbReference type="ARBA" id="ARBA00022968"/>
    </source>
</evidence>
<dbReference type="PANTHER" id="PTHR12270:SF25">
    <property type="entry name" value="GLYCOSYLTRANSFERASE-LIKE PROTEIN LARGE"/>
    <property type="match status" value="1"/>
</dbReference>
<comment type="subcellular location">
    <subcellularLocation>
        <location evidence="1">Golgi apparatus membrane</location>
        <topology evidence="1">Single-pass type II membrane protein</topology>
    </subcellularLocation>
</comment>
<organism evidence="8">
    <name type="scientific">Schistocephalus solidus</name>
    <name type="common">Tapeworm</name>
    <dbReference type="NCBI Taxonomy" id="70667"/>
    <lineage>
        <taxon>Eukaryota</taxon>
        <taxon>Metazoa</taxon>
        <taxon>Spiralia</taxon>
        <taxon>Lophotrochozoa</taxon>
        <taxon>Platyhelminthes</taxon>
        <taxon>Cestoda</taxon>
        <taxon>Eucestoda</taxon>
        <taxon>Diphyllobothriidea</taxon>
        <taxon>Diphyllobothriidae</taxon>
        <taxon>Schistocephalus</taxon>
    </lineage>
</organism>
<dbReference type="Gene3D" id="3.90.550.10">
    <property type="entry name" value="Spore Coat Polysaccharide Biosynthesis Protein SpsA, Chain A"/>
    <property type="match status" value="1"/>
</dbReference>
<dbReference type="GO" id="GO:0015020">
    <property type="term" value="F:glucuronosyltransferase activity"/>
    <property type="evidence" value="ECO:0007669"/>
    <property type="project" value="TreeGrafter"/>
</dbReference>
<accession>A0A0X3Q464</accession>
<name>A0A0X3Q464_SCHSO</name>
<dbReference type="Pfam" id="PF01501">
    <property type="entry name" value="Glyco_transf_8"/>
    <property type="match status" value="1"/>
</dbReference>
<dbReference type="GO" id="GO:0000139">
    <property type="term" value="C:Golgi membrane"/>
    <property type="evidence" value="ECO:0007669"/>
    <property type="project" value="UniProtKB-SubCell"/>
</dbReference>
<gene>
    <name evidence="8" type="ORF">TR133540</name>
</gene>
<evidence type="ECO:0000256" key="2">
    <source>
        <dbReference type="ARBA" id="ARBA00022692"/>
    </source>
</evidence>
<dbReference type="InterPro" id="IPR002495">
    <property type="entry name" value="Glyco_trans_8"/>
</dbReference>
<keyword evidence="4" id="KW-1133">Transmembrane helix</keyword>
<keyword evidence="2" id="KW-0812">Transmembrane</keyword>
<dbReference type="GO" id="GO:0042285">
    <property type="term" value="F:xylosyltransferase activity"/>
    <property type="evidence" value="ECO:0007669"/>
    <property type="project" value="TreeGrafter"/>
</dbReference>
<keyword evidence="6" id="KW-0472">Membrane</keyword>
<dbReference type="InterPro" id="IPR051292">
    <property type="entry name" value="Xyl/GlcA_transferase"/>
</dbReference>